<dbReference type="EMBL" id="JAEHFW010000002">
    <property type="protein sequence ID" value="MBK0379980.1"/>
    <property type="molecule type" value="Genomic_DNA"/>
</dbReference>
<feature type="signal peptide" evidence="1">
    <location>
        <begin position="1"/>
        <end position="18"/>
    </location>
</feature>
<name>A0A934PV56_9SPHI</name>
<accession>A0A934PV56</accession>
<keyword evidence="3" id="KW-1185">Reference proteome</keyword>
<sequence>MKLWLCVFFLISSFSVFGQQKEIDGIVFNKESEARVAKVNILNTNTGKSVYNNFKGEFKIDVSPGDKLIFSSADYKADTIILKNYSPLAVYMQPLVIQLKQVDIFDTKISPQKKLEATKKAYNKIYGSLGDRDLLSVSPGAGVGINIDALYNIFSKSGRNARHLQEVIEADYKQSIIDFRFNKSFVGRVTGLHDPDLSDFMAKYRPGYYFVIAAKDYEFIASIQNNLKRYLRNPDAYNLPVIVPTTTIP</sequence>
<dbReference type="Proteomes" id="UP000613193">
    <property type="component" value="Unassembled WGS sequence"/>
</dbReference>
<gene>
    <name evidence="2" type="ORF">I5M19_11710</name>
</gene>
<evidence type="ECO:0000256" key="1">
    <source>
        <dbReference type="SAM" id="SignalP"/>
    </source>
</evidence>
<dbReference type="SUPFAM" id="SSF49464">
    <property type="entry name" value="Carboxypeptidase regulatory domain-like"/>
    <property type="match status" value="1"/>
</dbReference>
<evidence type="ECO:0000313" key="3">
    <source>
        <dbReference type="Proteomes" id="UP000613193"/>
    </source>
</evidence>
<feature type="chain" id="PRO_5037573915" description="Carboxypeptidase-like protein" evidence="1">
    <location>
        <begin position="19"/>
        <end position="249"/>
    </location>
</feature>
<dbReference type="InterPro" id="IPR008969">
    <property type="entry name" value="CarboxyPept-like_regulatory"/>
</dbReference>
<reference evidence="2" key="1">
    <citation type="submission" date="2020-12" db="EMBL/GenBank/DDBJ databases">
        <title>Bacterial novel species Mucilaginibacter sp. SD-g isolated from soil.</title>
        <authorList>
            <person name="Jung H.-Y."/>
        </authorList>
    </citation>
    <scope>NUCLEOTIDE SEQUENCE</scope>
    <source>
        <strain evidence="2">SD-g</strain>
    </source>
</reference>
<keyword evidence="1" id="KW-0732">Signal</keyword>
<dbReference type="AlphaFoldDB" id="A0A934PV56"/>
<organism evidence="2 3">
    <name type="scientific">Mucilaginibacter segetis</name>
    <dbReference type="NCBI Taxonomy" id="2793071"/>
    <lineage>
        <taxon>Bacteria</taxon>
        <taxon>Pseudomonadati</taxon>
        <taxon>Bacteroidota</taxon>
        <taxon>Sphingobacteriia</taxon>
        <taxon>Sphingobacteriales</taxon>
        <taxon>Sphingobacteriaceae</taxon>
        <taxon>Mucilaginibacter</taxon>
    </lineage>
</organism>
<proteinExistence type="predicted"/>
<evidence type="ECO:0008006" key="4">
    <source>
        <dbReference type="Google" id="ProtNLM"/>
    </source>
</evidence>
<dbReference type="RefSeq" id="WP_200066516.1">
    <property type="nucleotide sequence ID" value="NZ_JAEHFW010000002.1"/>
</dbReference>
<protein>
    <recommendedName>
        <fullName evidence="4">Carboxypeptidase-like protein</fullName>
    </recommendedName>
</protein>
<evidence type="ECO:0000313" key="2">
    <source>
        <dbReference type="EMBL" id="MBK0379980.1"/>
    </source>
</evidence>
<comment type="caution">
    <text evidence="2">The sequence shown here is derived from an EMBL/GenBank/DDBJ whole genome shotgun (WGS) entry which is preliminary data.</text>
</comment>